<keyword evidence="6" id="KW-0443">Lipid metabolism</keyword>
<evidence type="ECO:0000313" key="10">
    <source>
        <dbReference type="Proteomes" id="UP000214618"/>
    </source>
</evidence>
<dbReference type="Proteomes" id="UP000214618">
    <property type="component" value="Chromosome"/>
</dbReference>
<evidence type="ECO:0000256" key="4">
    <source>
        <dbReference type="ARBA" id="ARBA00022801"/>
    </source>
</evidence>
<evidence type="ECO:0000256" key="3">
    <source>
        <dbReference type="ARBA" id="ARBA00012027"/>
    </source>
</evidence>
<organism evidence="9 10">
    <name type="scientific">Peribacillus simplex NBRC 15720 = DSM 1321</name>
    <dbReference type="NCBI Taxonomy" id="1349754"/>
    <lineage>
        <taxon>Bacteria</taxon>
        <taxon>Bacillati</taxon>
        <taxon>Bacillota</taxon>
        <taxon>Bacilli</taxon>
        <taxon>Bacillales</taxon>
        <taxon>Bacillaceae</taxon>
        <taxon>Peribacillus</taxon>
    </lineage>
</organism>
<keyword evidence="7" id="KW-1133">Transmembrane helix</keyword>
<name>A0A223EHL6_9BACI</name>
<keyword evidence="4" id="KW-0378">Hydrolase</keyword>
<dbReference type="GO" id="GO:0016042">
    <property type="term" value="P:lipid catabolic process"/>
    <property type="evidence" value="ECO:0007669"/>
    <property type="project" value="UniProtKB-KW"/>
</dbReference>
<reference evidence="9 10" key="1">
    <citation type="submission" date="2016-10" db="EMBL/GenBank/DDBJ databases">
        <title>The whole genome sequencing and assembly of Bacillus simplex DSM 1321 strain.</title>
        <authorList>
            <person name="Park M.-K."/>
            <person name="Lee Y.-J."/>
            <person name="Yi H."/>
            <person name="Bahn Y.-S."/>
            <person name="Kim J.F."/>
            <person name="Lee D.-W."/>
        </authorList>
    </citation>
    <scope>NUCLEOTIDE SEQUENCE [LARGE SCALE GENOMIC DNA]</scope>
    <source>
        <strain evidence="9 10">DSM 1321</strain>
    </source>
</reference>
<evidence type="ECO:0000313" key="9">
    <source>
        <dbReference type="EMBL" id="ASS94712.1"/>
    </source>
</evidence>
<proteinExistence type="inferred from homology"/>
<keyword evidence="7" id="KW-0812">Transmembrane</keyword>
<gene>
    <name evidence="9" type="ORF">BS1321_12770</name>
</gene>
<keyword evidence="7" id="KW-0472">Membrane</keyword>
<evidence type="ECO:0000256" key="1">
    <source>
        <dbReference type="ARBA" id="ARBA00000798"/>
    </source>
</evidence>
<dbReference type="GO" id="GO:0004630">
    <property type="term" value="F:phospholipase D activity"/>
    <property type="evidence" value="ECO:0007669"/>
    <property type="project" value="UniProtKB-EC"/>
</dbReference>
<dbReference type="EC" id="3.1.4.4" evidence="3"/>
<comment type="catalytic activity">
    <reaction evidence="1">
        <text>a 1,2-diacyl-sn-glycero-3-phosphocholine + H2O = a 1,2-diacyl-sn-glycero-3-phosphate + choline + H(+)</text>
        <dbReference type="Rhea" id="RHEA:14445"/>
        <dbReference type="ChEBI" id="CHEBI:15354"/>
        <dbReference type="ChEBI" id="CHEBI:15377"/>
        <dbReference type="ChEBI" id="CHEBI:15378"/>
        <dbReference type="ChEBI" id="CHEBI:57643"/>
        <dbReference type="ChEBI" id="CHEBI:58608"/>
        <dbReference type="EC" id="3.1.4.4"/>
    </reaction>
</comment>
<evidence type="ECO:0000256" key="6">
    <source>
        <dbReference type="ARBA" id="ARBA00023098"/>
    </source>
</evidence>
<evidence type="ECO:0000256" key="7">
    <source>
        <dbReference type="SAM" id="Phobius"/>
    </source>
</evidence>
<dbReference type="RefSeq" id="WP_063234199.1">
    <property type="nucleotide sequence ID" value="NZ_BCVO01000014.1"/>
</dbReference>
<evidence type="ECO:0000259" key="8">
    <source>
        <dbReference type="Pfam" id="PF13091"/>
    </source>
</evidence>
<dbReference type="OrthoDB" id="92272at2"/>
<dbReference type="GeneID" id="56473624"/>
<dbReference type="Gene3D" id="3.30.870.10">
    <property type="entry name" value="Endonuclease Chain A"/>
    <property type="match status" value="2"/>
</dbReference>
<dbReference type="AlphaFoldDB" id="A0A223EHL6"/>
<dbReference type="Pfam" id="PF13091">
    <property type="entry name" value="PLDc_2"/>
    <property type="match status" value="1"/>
</dbReference>
<feature type="transmembrane region" description="Helical" evidence="7">
    <location>
        <begin position="12"/>
        <end position="29"/>
    </location>
</feature>
<dbReference type="InterPro" id="IPR025202">
    <property type="entry name" value="PLD-like_dom"/>
</dbReference>
<dbReference type="GO" id="GO:0016891">
    <property type="term" value="F:RNA endonuclease activity producing 5'-phosphomonoesters, hydrolytic mechanism"/>
    <property type="evidence" value="ECO:0007669"/>
    <property type="project" value="TreeGrafter"/>
</dbReference>
<comment type="similarity">
    <text evidence="2">Belongs to the phospholipase D family.</text>
</comment>
<dbReference type="CDD" id="cd09130">
    <property type="entry name" value="PLDc_unchar2_2"/>
    <property type="match status" value="1"/>
</dbReference>
<keyword evidence="5" id="KW-0442">Lipid degradation</keyword>
<evidence type="ECO:0000256" key="2">
    <source>
        <dbReference type="ARBA" id="ARBA00008664"/>
    </source>
</evidence>
<sequence length="477" mass="54694">MKKWYKRKRFYLLVSILIVIAIVIVYNSYKPLPDGISYEGKVHHVEDIDFIYDLSYHDEQGNLQHEQRIFQTINQAIQEADSYIVIDMFLFNAFYDEKINFPKLTETLKDNLVEQKKKKPDLQVIFITDEVNTSYNAYQLEALETMKKNGIDVIVTNLDRLRDPNPLYSGVYRTFFQWFGESGKGWIVNPMAKSAPKVTLRSYLRLMNIKANHRKVVATEKTAIISSANPHDASGFHSNIAFQMEGNIIGDFVNAEEAASKFSGGPKSFPEFKGTSADKGPISVQLLTEGKINKHALKAIKDAKKGDKIHLAMFYIADREVVEALTDAAKRGVKIQMILDPNQNAFGSEKIGLPNLPVAAEFEKLGDENISIRWYKTDKEQFHTKLMMIQKANETVILGGSANYTSRNLDDYNLEANVEIHAPNDADVSKDVDSYFQRLWINQNGTYTVDYSEYQKKLPVFKYLTYRIQKVFRFTTY</sequence>
<protein>
    <recommendedName>
        <fullName evidence="3">phospholipase D</fullName>
        <ecNumber evidence="3">3.1.4.4</ecNumber>
    </recommendedName>
</protein>
<dbReference type="InterPro" id="IPR051406">
    <property type="entry name" value="PLD_domain"/>
</dbReference>
<dbReference type="CDD" id="cd09129">
    <property type="entry name" value="PLDc_unchar2_1"/>
    <property type="match status" value="1"/>
</dbReference>
<dbReference type="EMBL" id="CP017704">
    <property type="protein sequence ID" value="ASS94712.1"/>
    <property type="molecule type" value="Genomic_DNA"/>
</dbReference>
<dbReference type="PANTHER" id="PTHR43856:SF1">
    <property type="entry name" value="MITOCHONDRIAL CARDIOLIPIN HYDROLASE"/>
    <property type="match status" value="1"/>
</dbReference>
<dbReference type="SUPFAM" id="SSF56024">
    <property type="entry name" value="Phospholipase D/nuclease"/>
    <property type="match status" value="2"/>
</dbReference>
<accession>A0A223EHL6</accession>
<feature type="domain" description="Phospholipase D-like" evidence="8">
    <location>
        <begin position="298"/>
        <end position="440"/>
    </location>
</feature>
<dbReference type="PANTHER" id="PTHR43856">
    <property type="entry name" value="CARDIOLIPIN HYDROLASE"/>
    <property type="match status" value="1"/>
</dbReference>
<evidence type="ECO:0000256" key="5">
    <source>
        <dbReference type="ARBA" id="ARBA00022963"/>
    </source>
</evidence>